<dbReference type="Gene3D" id="1.10.12.10">
    <property type="entry name" value="Lyase 2-enoyl-coa Hydratase, Chain A, domain 2"/>
    <property type="match status" value="1"/>
</dbReference>
<dbReference type="InterPro" id="IPR014748">
    <property type="entry name" value="Enoyl-CoA_hydra_C"/>
</dbReference>
<proteinExistence type="inferred from homology"/>
<dbReference type="GO" id="GO:0008300">
    <property type="term" value="P:isoprenoid catabolic process"/>
    <property type="evidence" value="ECO:0007669"/>
    <property type="project" value="TreeGrafter"/>
</dbReference>
<dbReference type="Gene3D" id="3.90.226.10">
    <property type="entry name" value="2-enoyl-CoA Hydratase, Chain A, domain 1"/>
    <property type="match status" value="1"/>
</dbReference>
<evidence type="ECO:0000256" key="1">
    <source>
        <dbReference type="ARBA" id="ARBA00005254"/>
    </source>
</evidence>
<dbReference type="PANTHER" id="PTHR42964">
    <property type="entry name" value="ENOYL-COA HYDRATASE"/>
    <property type="match status" value="1"/>
</dbReference>
<evidence type="ECO:0000313" key="3">
    <source>
        <dbReference type="Proteomes" id="UP000237752"/>
    </source>
</evidence>
<dbReference type="Pfam" id="PF00378">
    <property type="entry name" value="ECH_1"/>
    <property type="match status" value="1"/>
</dbReference>
<dbReference type="InterPro" id="IPR029045">
    <property type="entry name" value="ClpP/crotonase-like_dom_sf"/>
</dbReference>
<comment type="caution">
    <text evidence="2">The sequence shown here is derived from an EMBL/GenBank/DDBJ whole genome shotgun (WGS) entry which is preliminary data.</text>
</comment>
<accession>A0A2T0ZVR6</accession>
<dbReference type="OrthoDB" id="8452484at2"/>
<dbReference type="PANTHER" id="PTHR42964:SF1">
    <property type="entry name" value="POLYKETIDE BIOSYNTHESIS ENOYL-COA HYDRATASE PKSH-RELATED"/>
    <property type="match status" value="1"/>
</dbReference>
<comment type="similarity">
    <text evidence="1">Belongs to the enoyl-CoA hydratase/isomerase family.</text>
</comment>
<sequence length="268" mass="28829">MHTEPVITEVDDRGVATVTLNRPEANNAYNRELIEGLAAALDQLEAAEDVRVVVVKGNGRFFQAGADLKWINAVRGEDIDENLDVSRMTAAVVDRLNRVPLPVVSLIQGGCFGGGTGIVAASDVAIAAADAIFSITEVRWGLHASIIIPQLADAMSVRQLRRYALTAERFSAAEAMRIGLVHQIVPPDQLEEYGEKVIVQLLGNAPGAIATTKEHILDYSHGAFSPAGFERIVRSHAEARRTAEAEEGLASFAQKRDASWPVAEPTEA</sequence>
<protein>
    <submittedName>
        <fullName evidence="2">Methylglutaconyl-CoA hydratase</fullName>
    </submittedName>
</protein>
<keyword evidence="3" id="KW-1185">Reference proteome</keyword>
<dbReference type="Proteomes" id="UP000237752">
    <property type="component" value="Unassembled WGS sequence"/>
</dbReference>
<dbReference type="InterPro" id="IPR001753">
    <property type="entry name" value="Enoyl-CoA_hydra/iso"/>
</dbReference>
<dbReference type="InterPro" id="IPR051683">
    <property type="entry name" value="Enoyl-CoA_Hydratase/Isomerase"/>
</dbReference>
<dbReference type="CDD" id="cd06558">
    <property type="entry name" value="crotonase-like"/>
    <property type="match status" value="1"/>
</dbReference>
<dbReference type="AlphaFoldDB" id="A0A2T0ZVR6"/>
<gene>
    <name evidence="2" type="ORF">CLV47_11776</name>
</gene>
<reference evidence="2 3" key="1">
    <citation type="submission" date="2018-03" db="EMBL/GenBank/DDBJ databases">
        <title>Genomic Encyclopedia of Archaeal and Bacterial Type Strains, Phase II (KMG-II): from individual species to whole genera.</title>
        <authorList>
            <person name="Goeker M."/>
        </authorList>
    </citation>
    <scope>NUCLEOTIDE SEQUENCE [LARGE SCALE GENOMIC DNA]</scope>
    <source>
        <strain evidence="2 3">DSM 100065</strain>
    </source>
</reference>
<name>A0A2T0ZVR6_9ACTN</name>
<organism evidence="2 3">
    <name type="scientific">Antricoccus suffuscus</name>
    <dbReference type="NCBI Taxonomy" id="1629062"/>
    <lineage>
        <taxon>Bacteria</taxon>
        <taxon>Bacillati</taxon>
        <taxon>Actinomycetota</taxon>
        <taxon>Actinomycetes</taxon>
        <taxon>Geodermatophilales</taxon>
        <taxon>Antricoccaceae</taxon>
        <taxon>Antricoccus</taxon>
    </lineage>
</organism>
<dbReference type="EMBL" id="PVUE01000017">
    <property type="protein sequence ID" value="PRZ40439.1"/>
    <property type="molecule type" value="Genomic_DNA"/>
</dbReference>
<dbReference type="RefSeq" id="WP_106350304.1">
    <property type="nucleotide sequence ID" value="NZ_PVUE01000017.1"/>
</dbReference>
<evidence type="ECO:0000313" key="2">
    <source>
        <dbReference type="EMBL" id="PRZ40439.1"/>
    </source>
</evidence>
<dbReference type="GO" id="GO:0003824">
    <property type="term" value="F:catalytic activity"/>
    <property type="evidence" value="ECO:0007669"/>
    <property type="project" value="UniProtKB-ARBA"/>
</dbReference>
<dbReference type="SUPFAM" id="SSF52096">
    <property type="entry name" value="ClpP/crotonase"/>
    <property type="match status" value="1"/>
</dbReference>